<evidence type="ECO:0000256" key="1">
    <source>
        <dbReference type="ARBA" id="ARBA00006974"/>
    </source>
</evidence>
<dbReference type="GO" id="GO:0009733">
    <property type="term" value="P:response to auxin"/>
    <property type="evidence" value="ECO:0007669"/>
    <property type="project" value="InterPro"/>
</dbReference>
<keyword evidence="3" id="KW-1185">Reference proteome</keyword>
<dbReference type="Proteomes" id="UP000734854">
    <property type="component" value="Unassembled WGS sequence"/>
</dbReference>
<dbReference type="InterPro" id="IPR003676">
    <property type="entry name" value="SAUR_fam"/>
</dbReference>
<dbReference type="PANTHER" id="PTHR31374:SF198">
    <property type="entry name" value="AUXIN-RESPONSIVE PROTEIN SAUR72"/>
    <property type="match status" value="1"/>
</dbReference>
<name>A0A8J5IH35_ZINOF</name>
<protein>
    <submittedName>
        <fullName evidence="2">Uncharacterized protein</fullName>
    </submittedName>
</protein>
<evidence type="ECO:0000313" key="3">
    <source>
        <dbReference type="Proteomes" id="UP000734854"/>
    </source>
</evidence>
<dbReference type="Pfam" id="PF02519">
    <property type="entry name" value="Auxin_inducible"/>
    <property type="match status" value="1"/>
</dbReference>
<evidence type="ECO:0000313" key="2">
    <source>
        <dbReference type="EMBL" id="KAG6535159.1"/>
    </source>
</evidence>
<dbReference type="EMBL" id="JACMSC010000001">
    <property type="protein sequence ID" value="KAG6535159.1"/>
    <property type="molecule type" value="Genomic_DNA"/>
</dbReference>
<organism evidence="2 3">
    <name type="scientific">Zingiber officinale</name>
    <name type="common">Ginger</name>
    <name type="synonym">Amomum zingiber</name>
    <dbReference type="NCBI Taxonomy" id="94328"/>
    <lineage>
        <taxon>Eukaryota</taxon>
        <taxon>Viridiplantae</taxon>
        <taxon>Streptophyta</taxon>
        <taxon>Embryophyta</taxon>
        <taxon>Tracheophyta</taxon>
        <taxon>Spermatophyta</taxon>
        <taxon>Magnoliopsida</taxon>
        <taxon>Liliopsida</taxon>
        <taxon>Zingiberales</taxon>
        <taxon>Zingiberaceae</taxon>
        <taxon>Zingiber</taxon>
    </lineage>
</organism>
<sequence>MRPSLWRPARVADFSSSSKQCEGSAGMEAAAATEGHVPVCVGEEMERFEVPAELLSRPAFAALLSRSAREYGYQQRGVLRIPCPVPLFRRLLLAGALVGIDTHDNLLSSGTASRRCGVVAFYLPNAIRRKKIVNLLQGLGWAMEERLPFALDKAENSCKKDTKIKPPNIVNFYLMKKE</sequence>
<proteinExistence type="inferred from homology"/>
<gene>
    <name evidence="2" type="ORF">ZIOFF_000118</name>
</gene>
<comment type="caution">
    <text evidence="2">The sequence shown here is derived from an EMBL/GenBank/DDBJ whole genome shotgun (WGS) entry which is preliminary data.</text>
</comment>
<dbReference type="AlphaFoldDB" id="A0A8J5IH35"/>
<comment type="similarity">
    <text evidence="1">Belongs to the ARG7 family.</text>
</comment>
<reference evidence="2 3" key="1">
    <citation type="submission" date="2020-08" db="EMBL/GenBank/DDBJ databases">
        <title>Plant Genome Project.</title>
        <authorList>
            <person name="Zhang R.-G."/>
        </authorList>
    </citation>
    <scope>NUCLEOTIDE SEQUENCE [LARGE SCALE GENOMIC DNA]</scope>
    <source>
        <tissue evidence="2">Rhizome</tissue>
    </source>
</reference>
<dbReference type="PANTHER" id="PTHR31374">
    <property type="entry name" value="AUXIN-INDUCED PROTEIN-LIKE-RELATED"/>
    <property type="match status" value="1"/>
</dbReference>
<accession>A0A8J5IH35</accession>